<dbReference type="EMBL" id="JAXAFO010000009">
    <property type="protein sequence ID" value="MDX6849063.1"/>
    <property type="molecule type" value="Genomic_DNA"/>
</dbReference>
<dbReference type="Proteomes" id="UP001273505">
    <property type="component" value="Unassembled WGS sequence"/>
</dbReference>
<evidence type="ECO:0000313" key="2">
    <source>
        <dbReference type="Proteomes" id="UP001273505"/>
    </source>
</evidence>
<dbReference type="Gene3D" id="3.40.190.10">
    <property type="entry name" value="Periplasmic binding protein-like II"/>
    <property type="match status" value="2"/>
</dbReference>
<evidence type="ECO:0000313" key="1">
    <source>
        <dbReference type="EMBL" id="MDX6849063.1"/>
    </source>
</evidence>
<sequence length="282" mass="32466">MRLYRAQAKLPALVVWLLGLLLALTASNLSAGTSQRLVVPMYGAEDPHHDSYFFSRLLKLALDKTVSEYGPYTLEIPEVMLTDDRLKAQVVKGTVDVMWHSSIGSEDMGLRMIPVSLLGELSEYRAFLVRHGDQARFNNIHSLDDLRQMVAGIGAQWPGVPVLKKNDLPYVSSSRYELLFRMLAADRFDYFPRGLYQIHSEPNLYPEFNLVVESEILLHYPNDVYFFVREDNSELAERLRLGLERAQEDGSKQRLMETIPRFHWAQQELARGQRRVIKLQMP</sequence>
<organism evidence="1 2">
    <name type="scientific">Gilvimarinus gilvus</name>
    <dbReference type="NCBI Taxonomy" id="3058038"/>
    <lineage>
        <taxon>Bacteria</taxon>
        <taxon>Pseudomonadati</taxon>
        <taxon>Pseudomonadota</taxon>
        <taxon>Gammaproteobacteria</taxon>
        <taxon>Cellvibrionales</taxon>
        <taxon>Cellvibrionaceae</taxon>
        <taxon>Gilvimarinus</taxon>
    </lineage>
</organism>
<accession>A0ABU4RZM0</accession>
<reference evidence="1 2" key="1">
    <citation type="submission" date="2023-11" db="EMBL/GenBank/DDBJ databases">
        <title>Gilvimarinus fulvus sp. nov., isolated from the surface of Kelp.</title>
        <authorList>
            <person name="Sun Y.Y."/>
            <person name="Gong Y."/>
            <person name="Du Z.J."/>
        </authorList>
    </citation>
    <scope>NUCLEOTIDE SEQUENCE [LARGE SCALE GENOMIC DNA]</scope>
    <source>
        <strain evidence="1 2">SDUM040013</strain>
    </source>
</reference>
<comment type="caution">
    <text evidence="1">The sequence shown here is derived from an EMBL/GenBank/DDBJ whole genome shotgun (WGS) entry which is preliminary data.</text>
</comment>
<gene>
    <name evidence="1" type="ORF">SCD92_06805</name>
</gene>
<keyword evidence="2" id="KW-1185">Reference proteome</keyword>
<dbReference type="SUPFAM" id="SSF53850">
    <property type="entry name" value="Periplasmic binding protein-like II"/>
    <property type="match status" value="1"/>
</dbReference>
<protein>
    <submittedName>
        <fullName evidence="1">Transporter substrate-binding domain-containing protein</fullName>
    </submittedName>
</protein>
<proteinExistence type="predicted"/>
<name>A0ABU4RZM0_9GAMM</name>
<dbReference type="RefSeq" id="WP_302722676.1">
    <property type="nucleotide sequence ID" value="NZ_JAULRU010000569.1"/>
</dbReference>